<name>A0A9X0QHD9_9BACT</name>
<reference evidence="1 2" key="1">
    <citation type="submission" date="2020-08" db="EMBL/GenBank/DDBJ databases">
        <title>Genomic Encyclopedia of Type Strains, Phase IV (KMG-V): Genome sequencing to study the core and pangenomes of soil and plant-associated prokaryotes.</title>
        <authorList>
            <person name="Whitman W."/>
        </authorList>
    </citation>
    <scope>NUCLEOTIDE SEQUENCE [LARGE SCALE GENOMIC DNA]</scope>
    <source>
        <strain evidence="1 2">X5P2</strain>
    </source>
</reference>
<organism evidence="1 2">
    <name type="scientific">Tunturiibacter gelidiferens</name>
    <dbReference type="NCBI Taxonomy" id="3069689"/>
    <lineage>
        <taxon>Bacteria</taxon>
        <taxon>Pseudomonadati</taxon>
        <taxon>Acidobacteriota</taxon>
        <taxon>Terriglobia</taxon>
        <taxon>Terriglobales</taxon>
        <taxon>Acidobacteriaceae</taxon>
        <taxon>Tunturiibacter</taxon>
    </lineage>
</organism>
<evidence type="ECO:0000313" key="1">
    <source>
        <dbReference type="EMBL" id="MBB5330319.1"/>
    </source>
</evidence>
<dbReference type="Proteomes" id="UP000535182">
    <property type="component" value="Unassembled WGS sequence"/>
</dbReference>
<dbReference type="EMBL" id="JACHEB010000010">
    <property type="protein sequence ID" value="MBB5330319.1"/>
    <property type="molecule type" value="Genomic_DNA"/>
</dbReference>
<accession>A0A9X0QHD9</accession>
<proteinExistence type="predicted"/>
<evidence type="ECO:0000313" key="2">
    <source>
        <dbReference type="Proteomes" id="UP000535182"/>
    </source>
</evidence>
<keyword evidence="2" id="KW-1185">Reference proteome</keyword>
<dbReference type="AlphaFoldDB" id="A0A9X0QHD9"/>
<protein>
    <submittedName>
        <fullName evidence="1">Uncharacterized protein</fullName>
    </submittedName>
</protein>
<sequence>MPEILRSFSGRYAALSPLFQSGFFFEGGEYQSAAAAFVKHPWGMQTQQEFGAALGTDILG</sequence>
<gene>
    <name evidence="1" type="ORF">HDF14_003954</name>
</gene>
<comment type="caution">
    <text evidence="1">The sequence shown here is derived from an EMBL/GenBank/DDBJ whole genome shotgun (WGS) entry which is preliminary data.</text>
</comment>